<dbReference type="PANTHER" id="PTHR42994">
    <property type="entry name" value="PEPTIDASE T"/>
    <property type="match status" value="1"/>
</dbReference>
<feature type="binding site" evidence="9">
    <location>
        <position position="214"/>
    </location>
    <ligand>
        <name>Zn(2+)</name>
        <dbReference type="ChEBI" id="CHEBI:29105"/>
        <label>2</label>
    </ligand>
</feature>
<feature type="chain" id="PRO_5038001554" description="Peptidase T" evidence="10">
    <location>
        <begin position="23"/>
        <end position="453"/>
    </location>
</feature>
<reference evidence="11" key="1">
    <citation type="submission" date="2019-04" db="EMBL/GenBank/DDBJ databases">
        <title>Evolution of Biomass-Degrading Anaerobic Consortia Revealed by Metagenomics.</title>
        <authorList>
            <person name="Peng X."/>
        </authorList>
    </citation>
    <scope>NUCLEOTIDE SEQUENCE</scope>
    <source>
        <strain evidence="11">SIG66</strain>
    </source>
</reference>
<dbReference type="SUPFAM" id="SSF53187">
    <property type="entry name" value="Zn-dependent exopeptidases"/>
    <property type="match status" value="1"/>
</dbReference>
<accession>A0A928HID4</accession>
<evidence type="ECO:0000256" key="2">
    <source>
        <dbReference type="ARBA" id="ARBA00022670"/>
    </source>
</evidence>
<evidence type="ECO:0000256" key="9">
    <source>
        <dbReference type="PIRSR" id="PIRSR037215-2"/>
    </source>
</evidence>
<evidence type="ECO:0000256" key="10">
    <source>
        <dbReference type="SAM" id="SignalP"/>
    </source>
</evidence>
<comment type="similarity">
    <text evidence="1">Belongs to the peptidase M20B family.</text>
</comment>
<dbReference type="GO" id="GO:0008270">
    <property type="term" value="F:zinc ion binding"/>
    <property type="evidence" value="ECO:0007669"/>
    <property type="project" value="InterPro"/>
</dbReference>
<evidence type="ECO:0000313" key="12">
    <source>
        <dbReference type="Proteomes" id="UP000725649"/>
    </source>
</evidence>
<dbReference type="EMBL" id="SUVG01000002">
    <property type="protein sequence ID" value="MBE6420972.1"/>
    <property type="molecule type" value="Genomic_DNA"/>
</dbReference>
<sequence length="453" mass="49757">MQKALKLLVCFCCAVLPLGVAAQQLDWKSVTRYNKAEAKKQLTQRFVEYVATDTQSSDKTATVPSTPGQKKLAKALAKELKKYGAKNVKVNNYSIVTAEIPANNGKDSPVIGLFAHLDTALEASGKEVKPQVHKNFQGGNIVINAEKQIVLNQTNSPQLSRARGHDIITASGDTLLGADDKAGISIIMTLVQYLYDHPEMEHGTLKIAFTPDEETGMGVEKFDVPSFGADYAYTVDGGDLGSLTNETFSAKAFTVVFEGLRAVHPGEAMNSPFADNLLMASDFHTLLPRHRRPETTSLRRGFILTDSIDTVGDRTEIKGIIRAFSDEEMQDLVNEVTRAFNTVKSMNYKGKNFSLTFTDQYKNMNSVLPEKVVSLAKLAMEQEEITPVLTAARGGTDGSQLSFMGLPTPDIFAGMYNIHSVREYADVDVMEASLRTLLRLSSLWSLQEKETQP</sequence>
<keyword evidence="6" id="KW-0482">Metalloprotease</keyword>
<feature type="binding site" evidence="9">
    <location>
        <position position="116"/>
    </location>
    <ligand>
        <name>Zn(2+)</name>
        <dbReference type="ChEBI" id="CHEBI:29105"/>
        <label>1</label>
    </ligand>
</feature>
<evidence type="ECO:0000256" key="8">
    <source>
        <dbReference type="PIRSR" id="PIRSR037215-1"/>
    </source>
</evidence>
<evidence type="ECO:0000256" key="1">
    <source>
        <dbReference type="ARBA" id="ARBA00009692"/>
    </source>
</evidence>
<evidence type="ECO:0000256" key="3">
    <source>
        <dbReference type="ARBA" id="ARBA00022723"/>
    </source>
</evidence>
<evidence type="ECO:0000256" key="5">
    <source>
        <dbReference type="ARBA" id="ARBA00022833"/>
    </source>
</evidence>
<feature type="binding site" evidence="9">
    <location>
        <position position="236"/>
    </location>
    <ligand>
        <name>Zn(2+)</name>
        <dbReference type="ChEBI" id="CHEBI:29105"/>
        <label>1</label>
    </ligand>
</feature>
<dbReference type="NCBIfam" id="NF009920">
    <property type="entry name" value="PRK13381.1"/>
    <property type="match status" value="1"/>
</dbReference>
<evidence type="ECO:0000313" key="11">
    <source>
        <dbReference type="EMBL" id="MBE6420972.1"/>
    </source>
</evidence>
<proteinExistence type="inferred from homology"/>
<dbReference type="PIRSF" id="PIRSF037215">
    <property type="entry name" value="Peptidase_M20B"/>
    <property type="match status" value="1"/>
</dbReference>
<dbReference type="Gene3D" id="3.30.70.360">
    <property type="match status" value="1"/>
</dbReference>
<name>A0A928HID4_9BACT</name>
<keyword evidence="2" id="KW-0645">Protease</keyword>
<organism evidence="11 12">
    <name type="scientific">Candidatus Avelusimicrobium gallicola</name>
    <dbReference type="NCBI Taxonomy" id="2562704"/>
    <lineage>
        <taxon>Bacteria</taxon>
        <taxon>Pseudomonadati</taxon>
        <taxon>Elusimicrobiota</taxon>
        <taxon>Elusimicrobia</taxon>
        <taxon>Elusimicrobiales</taxon>
        <taxon>Elusimicrobiaceae</taxon>
        <taxon>Candidatus Avelusimicrobium</taxon>
    </lineage>
</organism>
<dbReference type="SUPFAM" id="SSF55031">
    <property type="entry name" value="Bacterial exopeptidase dimerisation domain"/>
    <property type="match status" value="1"/>
</dbReference>
<keyword evidence="10" id="KW-0732">Signal</keyword>
<dbReference type="NCBIfam" id="NF003976">
    <property type="entry name" value="PRK05469.1"/>
    <property type="match status" value="1"/>
</dbReference>
<comment type="cofactor">
    <cofactor evidence="9">
        <name>Zn(2+)</name>
        <dbReference type="ChEBI" id="CHEBI:29105"/>
    </cofactor>
    <text evidence="9">Binds 2 Zn(2+) ions per subunit.</text>
</comment>
<dbReference type="PANTHER" id="PTHR42994:SF1">
    <property type="entry name" value="PEPTIDASE T"/>
    <property type="match status" value="1"/>
</dbReference>
<dbReference type="EC" id="3.4.11.4" evidence="7"/>
<dbReference type="PROSITE" id="PS00759">
    <property type="entry name" value="ARGE_DAPE_CPG2_2"/>
    <property type="match status" value="1"/>
</dbReference>
<protein>
    <recommendedName>
        <fullName evidence="7">Peptidase T</fullName>
        <ecNumber evidence="7">3.4.11.4</ecNumber>
    </recommendedName>
</protein>
<keyword evidence="5 9" id="KW-0862">Zinc</keyword>
<evidence type="ECO:0000256" key="4">
    <source>
        <dbReference type="ARBA" id="ARBA00022801"/>
    </source>
</evidence>
<feature type="binding site" evidence="9">
    <location>
        <position position="419"/>
    </location>
    <ligand>
        <name>Zn(2+)</name>
        <dbReference type="ChEBI" id="CHEBI:29105"/>
        <label>2</label>
    </ligand>
</feature>
<feature type="active site" description="Proton acceptor" evidence="8">
    <location>
        <position position="213"/>
    </location>
</feature>
<feature type="signal peptide" evidence="10">
    <location>
        <begin position="1"/>
        <end position="22"/>
    </location>
</feature>
<feature type="binding site" evidence="9">
    <location>
        <position position="179"/>
    </location>
    <ligand>
        <name>Zn(2+)</name>
        <dbReference type="ChEBI" id="CHEBI:29105"/>
        <label>1</label>
    </ligand>
</feature>
<evidence type="ECO:0000256" key="6">
    <source>
        <dbReference type="ARBA" id="ARBA00023049"/>
    </source>
</evidence>
<keyword evidence="11" id="KW-0031">Aminopeptidase</keyword>
<dbReference type="InterPro" id="IPR002933">
    <property type="entry name" value="Peptidase_M20"/>
</dbReference>
<comment type="caution">
    <text evidence="11">The sequence shown here is derived from an EMBL/GenBank/DDBJ whole genome shotgun (WGS) entry which is preliminary data.</text>
</comment>
<dbReference type="GO" id="GO:0008237">
    <property type="term" value="F:metallopeptidase activity"/>
    <property type="evidence" value="ECO:0007669"/>
    <property type="project" value="UniProtKB-KW"/>
</dbReference>
<gene>
    <name evidence="11" type="primary">pepT</name>
    <name evidence="11" type="ORF">E7027_02355</name>
</gene>
<dbReference type="GO" id="GO:0006518">
    <property type="term" value="P:peptide metabolic process"/>
    <property type="evidence" value="ECO:0007669"/>
    <property type="project" value="InterPro"/>
</dbReference>
<dbReference type="InterPro" id="IPR036264">
    <property type="entry name" value="Bact_exopeptidase_dim_dom"/>
</dbReference>
<dbReference type="AlphaFoldDB" id="A0A928HID4"/>
<keyword evidence="4 11" id="KW-0378">Hydrolase</keyword>
<dbReference type="PROSITE" id="PS00758">
    <property type="entry name" value="ARGE_DAPE_CPG2_1"/>
    <property type="match status" value="1"/>
</dbReference>
<dbReference type="GO" id="GO:0006508">
    <property type="term" value="P:proteolysis"/>
    <property type="evidence" value="ECO:0007669"/>
    <property type="project" value="UniProtKB-UniRule"/>
</dbReference>
<dbReference type="InterPro" id="IPR001261">
    <property type="entry name" value="ArgE/DapE_CS"/>
</dbReference>
<dbReference type="Proteomes" id="UP000725649">
    <property type="component" value="Unassembled WGS sequence"/>
</dbReference>
<dbReference type="GO" id="GO:0045148">
    <property type="term" value="F:tripeptide aminopeptidase activity"/>
    <property type="evidence" value="ECO:0007669"/>
    <property type="project" value="UniProtKB-UniRule"/>
</dbReference>
<evidence type="ECO:0000256" key="7">
    <source>
        <dbReference type="NCBIfam" id="TIGR01882"/>
    </source>
</evidence>
<feature type="binding site" evidence="9">
    <location>
        <position position="179"/>
    </location>
    <ligand>
        <name>Zn(2+)</name>
        <dbReference type="ChEBI" id="CHEBI:29105"/>
        <label>2</label>
    </ligand>
</feature>
<feature type="active site" evidence="8">
    <location>
        <position position="118"/>
    </location>
</feature>
<keyword evidence="3 9" id="KW-0479">Metal-binding</keyword>
<dbReference type="NCBIfam" id="TIGR01882">
    <property type="entry name" value="peptidase-T"/>
    <property type="match status" value="1"/>
</dbReference>
<dbReference type="InterPro" id="IPR010161">
    <property type="entry name" value="Peptidase_M20B"/>
</dbReference>
<dbReference type="Pfam" id="PF01546">
    <property type="entry name" value="Peptidase_M20"/>
    <property type="match status" value="1"/>
</dbReference>
<dbReference type="Gene3D" id="3.40.630.10">
    <property type="entry name" value="Zn peptidases"/>
    <property type="match status" value="1"/>
</dbReference>